<dbReference type="Proteomes" id="UP000321126">
    <property type="component" value="Unassembled WGS sequence"/>
</dbReference>
<evidence type="ECO:0000256" key="2">
    <source>
        <dbReference type="ARBA" id="ARBA00023125"/>
    </source>
</evidence>
<dbReference type="Pfam" id="PF12167">
    <property type="entry name" value="Arm-DNA-bind_2"/>
    <property type="match status" value="1"/>
</dbReference>
<evidence type="ECO:0000256" key="1">
    <source>
        <dbReference type="ARBA" id="ARBA00022908"/>
    </source>
</evidence>
<dbReference type="InterPro" id="IPR011010">
    <property type="entry name" value="DNA_brk_join_enz"/>
</dbReference>
<reference evidence="7 8" key="1">
    <citation type="submission" date="2019-07" db="EMBL/GenBank/DDBJ databases">
        <title>Serratia strains were isolated from fresh produce.</title>
        <authorList>
            <person name="Cho G.-S."/>
            <person name="Stein M."/>
            <person name="Lee W."/>
            <person name="Suh S.H."/>
            <person name="Franz C.M.A.P."/>
        </authorList>
    </citation>
    <scope>NUCLEOTIDE SEQUENCE [LARGE SCALE GENOMIC DNA]</scope>
    <source>
        <strain evidence="7 8">S16</strain>
    </source>
</reference>
<comment type="caution">
    <text evidence="7">The sequence shown here is derived from an EMBL/GenBank/DDBJ whole genome shotgun (WGS) entry which is preliminary data.</text>
</comment>
<evidence type="ECO:0000313" key="7">
    <source>
        <dbReference type="EMBL" id="TXE36497.1"/>
    </source>
</evidence>
<evidence type="ECO:0000256" key="4">
    <source>
        <dbReference type="PROSITE-ProRule" id="PRU01248"/>
    </source>
</evidence>
<dbReference type="InterPro" id="IPR044068">
    <property type="entry name" value="CB"/>
</dbReference>
<dbReference type="InterPro" id="IPR002104">
    <property type="entry name" value="Integrase_catalytic"/>
</dbReference>
<keyword evidence="3" id="KW-0233">DNA recombination</keyword>
<dbReference type="Gene3D" id="1.10.150.130">
    <property type="match status" value="1"/>
</dbReference>
<dbReference type="EMBL" id="VOUQ01000002">
    <property type="protein sequence ID" value="TXE36497.1"/>
    <property type="molecule type" value="Genomic_DNA"/>
</dbReference>
<dbReference type="SUPFAM" id="SSF56349">
    <property type="entry name" value="DNA breaking-rejoining enzymes"/>
    <property type="match status" value="1"/>
</dbReference>
<dbReference type="AlphaFoldDB" id="A0A5C7CIA1"/>
<name>A0A5C7CIA1_SERMA</name>
<dbReference type="PROSITE" id="PS51898">
    <property type="entry name" value="TYR_RECOMBINASE"/>
    <property type="match status" value="1"/>
</dbReference>
<evidence type="ECO:0000259" key="6">
    <source>
        <dbReference type="PROSITE" id="PS51900"/>
    </source>
</evidence>
<dbReference type="RefSeq" id="WP_060432084.1">
    <property type="nucleotide sequence ID" value="NZ_CAMKVG010000001.1"/>
</dbReference>
<dbReference type="InterPro" id="IPR022000">
    <property type="entry name" value="Min27-like_integrase_DNA_bind"/>
</dbReference>
<evidence type="ECO:0000256" key="3">
    <source>
        <dbReference type="ARBA" id="ARBA00023172"/>
    </source>
</evidence>
<dbReference type="PANTHER" id="PTHR30349:SF36">
    <property type="entry name" value="PROPHAGE INTEGRASE INTR-RELATED"/>
    <property type="match status" value="1"/>
</dbReference>
<keyword evidence="1" id="KW-0229">DNA integration</keyword>
<evidence type="ECO:0000259" key="5">
    <source>
        <dbReference type="PROSITE" id="PS51898"/>
    </source>
</evidence>
<dbReference type="InterPro" id="IPR050090">
    <property type="entry name" value="Tyrosine_recombinase_XerCD"/>
</dbReference>
<dbReference type="InterPro" id="IPR013762">
    <property type="entry name" value="Integrase-like_cat_sf"/>
</dbReference>
<evidence type="ECO:0000313" key="8">
    <source>
        <dbReference type="Proteomes" id="UP000321126"/>
    </source>
</evidence>
<dbReference type="Gene3D" id="1.10.443.10">
    <property type="entry name" value="Intergrase catalytic core"/>
    <property type="match status" value="1"/>
</dbReference>
<proteinExistence type="predicted"/>
<accession>A0A5C7CIA1</accession>
<dbReference type="PROSITE" id="PS51900">
    <property type="entry name" value="CB"/>
    <property type="match status" value="1"/>
</dbReference>
<dbReference type="GO" id="GO:0015074">
    <property type="term" value="P:DNA integration"/>
    <property type="evidence" value="ECO:0007669"/>
    <property type="project" value="UniProtKB-KW"/>
</dbReference>
<dbReference type="GO" id="GO:0006310">
    <property type="term" value="P:DNA recombination"/>
    <property type="evidence" value="ECO:0007669"/>
    <property type="project" value="UniProtKB-KW"/>
</dbReference>
<keyword evidence="2 4" id="KW-0238">DNA-binding</keyword>
<protein>
    <submittedName>
        <fullName evidence="7">Site-specific integrase</fullName>
    </submittedName>
</protein>
<dbReference type="CDD" id="cd01189">
    <property type="entry name" value="INT_ICEBs1_C_like"/>
    <property type="match status" value="1"/>
</dbReference>
<dbReference type="GO" id="GO:0003677">
    <property type="term" value="F:DNA binding"/>
    <property type="evidence" value="ECO:0007669"/>
    <property type="project" value="UniProtKB-UniRule"/>
</dbReference>
<organism evidence="7 8">
    <name type="scientific">Serratia marcescens</name>
    <dbReference type="NCBI Taxonomy" id="615"/>
    <lineage>
        <taxon>Bacteria</taxon>
        <taxon>Pseudomonadati</taxon>
        <taxon>Pseudomonadota</taxon>
        <taxon>Gammaproteobacteria</taxon>
        <taxon>Enterobacterales</taxon>
        <taxon>Yersiniaceae</taxon>
        <taxon>Serratia</taxon>
    </lineage>
</organism>
<dbReference type="PANTHER" id="PTHR30349">
    <property type="entry name" value="PHAGE INTEGRASE-RELATED"/>
    <property type="match status" value="1"/>
</dbReference>
<dbReference type="InterPro" id="IPR010998">
    <property type="entry name" value="Integrase_recombinase_N"/>
</dbReference>
<sequence length="418" mass="47808">MAKAKLPTGVEIRGKRLAIWFMYRGKRCRELLKSWEITPANIKRASMMRAVIQSEIQLGQFDYAARFPTSKRAAEATIASGPVRQVETFGQLVDAWLENREPELARNTMKKTRSQMKTIKFIVGPDRALADINHNDILGFRNALLHGRTFYQESLRSNKDGRTVRTVNDYVGALCTVLRFAYRSGFIRDKPYEDVKKLKRSNTKPDPLLRDEYDQLVMALDGQRRFMWTIAIFTGLRHGELAALAWEDIDLDKGELRVSRNLTSLGEFGPPKTQAGFRTVTLLAPAVEALRAQRLLTGLHRPTEITYHHREYGSTERQRLRFVFVPRPSKGEQRPHYGLSSIGARWNAAVKRAGIRPRNPYQTRHTFACWLLTAGANPSFIAAQMGHENAQMVYEIYGKWIEQMNGDQVAMLNDRLAI</sequence>
<feature type="domain" description="Core-binding (CB)" evidence="6">
    <location>
        <begin position="87"/>
        <end position="182"/>
    </location>
</feature>
<gene>
    <name evidence="7" type="ORF">FOT62_05835</name>
</gene>
<feature type="domain" description="Tyr recombinase" evidence="5">
    <location>
        <begin position="203"/>
        <end position="410"/>
    </location>
</feature>
<dbReference type="Pfam" id="PF00589">
    <property type="entry name" value="Phage_integrase"/>
    <property type="match status" value="1"/>
</dbReference>